<keyword evidence="3" id="KW-1185">Reference proteome</keyword>
<comment type="caution">
    <text evidence="2">The sequence shown here is derived from an EMBL/GenBank/DDBJ whole genome shotgun (WGS) entry which is preliminary data.</text>
</comment>
<dbReference type="STRING" id="989403.SAMN05421798_10151"/>
<feature type="transmembrane region" description="Helical" evidence="1">
    <location>
        <begin position="6"/>
        <end position="25"/>
    </location>
</feature>
<dbReference type="OrthoDB" id="9917510at2"/>
<reference evidence="2 3" key="1">
    <citation type="journal article" date="2016" name="Front. Microbiol.">
        <title>Comparative Genomic Analysis Reveals a Diverse Repertoire of Genes Involved in Prokaryote-Eukaryote Interactions within the Pseudovibrio Genus.</title>
        <authorList>
            <person name="Romano S."/>
            <person name="Fernandez-Guerra A."/>
            <person name="Reen F.J."/>
            <person name="Glockner F.O."/>
            <person name="Crowley S.P."/>
            <person name="O'Sullivan O."/>
            <person name="Cotter P.D."/>
            <person name="Adams C."/>
            <person name="Dobson A.D."/>
            <person name="O'Gara F."/>
        </authorList>
    </citation>
    <scope>NUCLEOTIDE SEQUENCE [LARGE SCALE GENOMIC DNA]</scope>
    <source>
        <strain evidence="2 3">Ad2</strain>
    </source>
</reference>
<evidence type="ECO:0008006" key="4">
    <source>
        <dbReference type="Google" id="ProtNLM"/>
    </source>
</evidence>
<organism evidence="2 3">
    <name type="scientific">Pseudovibrio axinellae</name>
    <dbReference type="NCBI Taxonomy" id="989403"/>
    <lineage>
        <taxon>Bacteria</taxon>
        <taxon>Pseudomonadati</taxon>
        <taxon>Pseudomonadota</taxon>
        <taxon>Alphaproteobacteria</taxon>
        <taxon>Hyphomicrobiales</taxon>
        <taxon>Stappiaceae</taxon>
        <taxon>Pseudovibrio</taxon>
    </lineage>
</organism>
<feature type="transmembrane region" description="Helical" evidence="1">
    <location>
        <begin position="70"/>
        <end position="91"/>
    </location>
</feature>
<name>A0A165UNR3_9HYPH</name>
<protein>
    <recommendedName>
        <fullName evidence="4">Major facilitator superfamily (MFS) profile domain-containing protein</fullName>
    </recommendedName>
</protein>
<evidence type="ECO:0000256" key="1">
    <source>
        <dbReference type="SAM" id="Phobius"/>
    </source>
</evidence>
<proteinExistence type="predicted"/>
<gene>
    <name evidence="2" type="ORF">PsAD2_03929</name>
</gene>
<dbReference type="AlphaFoldDB" id="A0A165UNR3"/>
<sequence length="92" mass="9498">MDFMNSIIWLATSAVCALVASLLVMALLGGEFGVLIIAGFLGGISGVYLFEFADLEVSFGNEYVDQAVVAMVGSIAFALIATLIGGNAIGFE</sequence>
<evidence type="ECO:0000313" key="3">
    <source>
        <dbReference type="Proteomes" id="UP000076577"/>
    </source>
</evidence>
<dbReference type="PATRIC" id="fig|989403.3.peg.4280"/>
<keyword evidence="1" id="KW-0472">Membrane</keyword>
<feature type="transmembrane region" description="Helical" evidence="1">
    <location>
        <begin position="32"/>
        <end position="50"/>
    </location>
</feature>
<keyword evidence="1" id="KW-1133">Transmembrane helix</keyword>
<accession>A0A165UNR3</accession>
<keyword evidence="1" id="KW-0812">Transmembrane</keyword>
<evidence type="ECO:0000313" key="2">
    <source>
        <dbReference type="EMBL" id="KZL12623.1"/>
    </source>
</evidence>
<dbReference type="EMBL" id="LMCB01000098">
    <property type="protein sequence ID" value="KZL12623.1"/>
    <property type="molecule type" value="Genomic_DNA"/>
</dbReference>
<dbReference type="Proteomes" id="UP000076577">
    <property type="component" value="Unassembled WGS sequence"/>
</dbReference>